<accession>A0ABZ0PER3</accession>
<reference evidence="1 2" key="1">
    <citation type="submission" date="2023-11" db="EMBL/GenBank/DDBJ databases">
        <title>Arctic aerobic anoxygenic photoheterotroph Sediminicoccus rosea KRV36 adapts its photosynthesis to long days of polar summer.</title>
        <authorList>
            <person name="Tomasch J."/>
            <person name="Kopejtka K."/>
            <person name="Bily T."/>
            <person name="Gardiner A.T."/>
            <person name="Gardian Z."/>
            <person name="Shivaramu S."/>
            <person name="Koblizek M."/>
            <person name="Engelhardt F."/>
            <person name="Kaftan D."/>
        </authorList>
    </citation>
    <scope>NUCLEOTIDE SEQUENCE [LARGE SCALE GENOMIC DNA]</scope>
    <source>
        <strain evidence="1 2">R-30</strain>
    </source>
</reference>
<dbReference type="Gene3D" id="1.20.1260.10">
    <property type="match status" value="1"/>
</dbReference>
<keyword evidence="2" id="KW-1185">Reference proteome</keyword>
<dbReference type="RefSeq" id="WP_318648066.1">
    <property type="nucleotide sequence ID" value="NZ_CP137852.1"/>
</dbReference>
<organism evidence="1 2">
    <name type="scientific">Sediminicoccus rosea</name>
    <dbReference type="NCBI Taxonomy" id="1225128"/>
    <lineage>
        <taxon>Bacteria</taxon>
        <taxon>Pseudomonadati</taxon>
        <taxon>Pseudomonadota</taxon>
        <taxon>Alphaproteobacteria</taxon>
        <taxon>Acetobacterales</taxon>
        <taxon>Roseomonadaceae</taxon>
        <taxon>Sediminicoccus</taxon>
    </lineage>
</organism>
<dbReference type="InterPro" id="IPR047114">
    <property type="entry name" value="YciF"/>
</dbReference>
<protein>
    <submittedName>
        <fullName evidence="1">DUF892 family protein</fullName>
    </submittedName>
</protein>
<dbReference type="Proteomes" id="UP001305521">
    <property type="component" value="Chromosome"/>
</dbReference>
<evidence type="ECO:0000313" key="1">
    <source>
        <dbReference type="EMBL" id="WPB84110.1"/>
    </source>
</evidence>
<dbReference type="PANTHER" id="PTHR30565">
    <property type="entry name" value="PROTEIN YCIF"/>
    <property type="match status" value="1"/>
</dbReference>
<dbReference type="InterPro" id="IPR012347">
    <property type="entry name" value="Ferritin-like"/>
</dbReference>
<dbReference type="InterPro" id="IPR010287">
    <property type="entry name" value="DUF892_YciF-like"/>
</dbReference>
<dbReference type="SUPFAM" id="SSF47240">
    <property type="entry name" value="Ferritin-like"/>
    <property type="match status" value="1"/>
</dbReference>
<dbReference type="EMBL" id="CP137852">
    <property type="protein sequence ID" value="WPB84110.1"/>
    <property type="molecule type" value="Genomic_DNA"/>
</dbReference>
<gene>
    <name evidence="1" type="ORF">R9Z33_18665</name>
</gene>
<sequence length="183" mass="19924">MMEQDVRDWLVDELKDAHSAERQALACMKKSARLASAPTLKAGIEEHIRQTTDQIGRVEEALGLLKAKSGRKTCMAMKGLVEEATEAAAEHEKGPLLDLVIVAGMQRIEHYEIAAYGTDIAVAQALGEDEVVNLLKGILAEEKATDVKLTTLTQKELMATALHDGKQDKAAALMPAPRRRRAA</sequence>
<dbReference type="InterPro" id="IPR009078">
    <property type="entry name" value="Ferritin-like_SF"/>
</dbReference>
<name>A0ABZ0PER3_9PROT</name>
<dbReference type="Pfam" id="PF05974">
    <property type="entry name" value="DUF892"/>
    <property type="match status" value="1"/>
</dbReference>
<dbReference type="PANTHER" id="PTHR30565:SF9">
    <property type="entry name" value="PROTEIN YCIF"/>
    <property type="match status" value="1"/>
</dbReference>
<proteinExistence type="predicted"/>
<evidence type="ECO:0000313" key="2">
    <source>
        <dbReference type="Proteomes" id="UP001305521"/>
    </source>
</evidence>